<evidence type="ECO:0000313" key="3">
    <source>
        <dbReference type="Proteomes" id="UP000316371"/>
    </source>
</evidence>
<dbReference type="Proteomes" id="UP000316371">
    <property type="component" value="Unassembled WGS sequence"/>
</dbReference>
<dbReference type="AlphaFoldDB" id="A0A553ECJ8"/>
<protein>
    <submittedName>
        <fullName evidence="2">Uncharacterized protein</fullName>
    </submittedName>
</protein>
<reference evidence="2 3" key="1">
    <citation type="submission" date="2019-07" db="EMBL/GenBank/DDBJ databases">
        <title>Novel species of Flavobacterium.</title>
        <authorList>
            <person name="Liu Q."/>
            <person name="Xin Y.-H."/>
        </authorList>
    </citation>
    <scope>NUCLEOTIDE SEQUENCE [LARGE SCALE GENOMIC DNA]</scope>
    <source>
        <strain evidence="2 3">LB1R34</strain>
    </source>
</reference>
<proteinExistence type="predicted"/>
<dbReference type="RefSeq" id="WP_144254690.1">
    <property type="nucleotide sequence ID" value="NZ_VJZT01000001.1"/>
</dbReference>
<keyword evidence="1" id="KW-0472">Membrane</keyword>
<evidence type="ECO:0000313" key="2">
    <source>
        <dbReference type="EMBL" id="TRX42767.1"/>
    </source>
</evidence>
<accession>A0A553ECJ8</accession>
<name>A0A553ECJ8_9FLAO</name>
<sequence length="62" mass="7568">MVDLLTSLLPIIIIVFIWIFILFRFKKHFKTNKYNEKQDEMIGLLKEIKDELKQFNQRNNPT</sequence>
<keyword evidence="1" id="KW-1133">Transmembrane helix</keyword>
<keyword evidence="1" id="KW-0812">Transmembrane</keyword>
<comment type="caution">
    <text evidence="2">The sequence shown here is derived from an EMBL/GenBank/DDBJ whole genome shotgun (WGS) entry which is preliminary data.</text>
</comment>
<dbReference type="EMBL" id="VJZT01000001">
    <property type="protein sequence ID" value="TRX42767.1"/>
    <property type="molecule type" value="Genomic_DNA"/>
</dbReference>
<feature type="transmembrane region" description="Helical" evidence="1">
    <location>
        <begin position="6"/>
        <end position="25"/>
    </location>
</feature>
<keyword evidence="3" id="KW-1185">Reference proteome</keyword>
<organism evidence="2 3">
    <name type="scientific">Flavobacterium restrictum</name>
    <dbReference type="NCBI Taxonomy" id="2594428"/>
    <lineage>
        <taxon>Bacteria</taxon>
        <taxon>Pseudomonadati</taxon>
        <taxon>Bacteroidota</taxon>
        <taxon>Flavobacteriia</taxon>
        <taxon>Flavobacteriales</taxon>
        <taxon>Flavobacteriaceae</taxon>
        <taxon>Flavobacterium</taxon>
    </lineage>
</organism>
<gene>
    <name evidence="2" type="ORF">FNW21_00070</name>
</gene>
<evidence type="ECO:0000256" key="1">
    <source>
        <dbReference type="SAM" id="Phobius"/>
    </source>
</evidence>